<sequence length="69" mass="7854">MSRMAALSYLNQKASCIMSVRHHPLSSLAESFRRLVPAIYEEVRATTTVNYSTDKRQYMAGQLLSEICK</sequence>
<name>A0A914QRQ2_9BILA</name>
<evidence type="ECO:0000313" key="2">
    <source>
        <dbReference type="WBParaSite" id="PDA_v2.g6411.t1"/>
    </source>
</evidence>
<dbReference type="Proteomes" id="UP000887578">
    <property type="component" value="Unplaced"/>
</dbReference>
<proteinExistence type="predicted"/>
<accession>A0A914QRQ2</accession>
<dbReference type="WBParaSite" id="PDA_v2.g6411.t1">
    <property type="protein sequence ID" value="PDA_v2.g6411.t1"/>
    <property type="gene ID" value="PDA_v2.g6411"/>
</dbReference>
<reference evidence="2" key="1">
    <citation type="submission" date="2022-11" db="UniProtKB">
        <authorList>
            <consortium name="WormBaseParasite"/>
        </authorList>
    </citation>
    <scope>IDENTIFICATION</scope>
</reference>
<dbReference type="AlphaFoldDB" id="A0A914QRQ2"/>
<protein>
    <submittedName>
        <fullName evidence="2">Uncharacterized protein</fullName>
    </submittedName>
</protein>
<evidence type="ECO:0000313" key="1">
    <source>
        <dbReference type="Proteomes" id="UP000887578"/>
    </source>
</evidence>
<organism evidence="1 2">
    <name type="scientific">Panagrolaimus davidi</name>
    <dbReference type="NCBI Taxonomy" id="227884"/>
    <lineage>
        <taxon>Eukaryota</taxon>
        <taxon>Metazoa</taxon>
        <taxon>Ecdysozoa</taxon>
        <taxon>Nematoda</taxon>
        <taxon>Chromadorea</taxon>
        <taxon>Rhabditida</taxon>
        <taxon>Tylenchina</taxon>
        <taxon>Panagrolaimomorpha</taxon>
        <taxon>Panagrolaimoidea</taxon>
        <taxon>Panagrolaimidae</taxon>
        <taxon>Panagrolaimus</taxon>
    </lineage>
</organism>
<keyword evidence="1" id="KW-1185">Reference proteome</keyword>